<dbReference type="OrthoDB" id="9813368at2"/>
<dbReference type="Proteomes" id="UP000051887">
    <property type="component" value="Unassembled WGS sequence"/>
</dbReference>
<reference evidence="7 9" key="2">
    <citation type="submission" date="2015-09" db="EMBL/GenBank/DDBJ databases">
        <authorList>
            <consortium name="Swine Surveillance"/>
        </authorList>
    </citation>
    <scope>NUCLEOTIDE SEQUENCE [LARGE SCALE GENOMIC DNA]</scope>
    <source>
        <strain evidence="7 9">5120</strain>
    </source>
</reference>
<dbReference type="PANTHER" id="PTHR47359">
    <property type="entry name" value="PEPTIDOGLYCAN DL-ENDOPEPTIDASE CWLO"/>
    <property type="match status" value="1"/>
</dbReference>
<organism evidence="7 9">
    <name type="scientific">Thalassovita autumnalis</name>
    <dbReference type="NCBI Taxonomy" id="2072972"/>
    <lineage>
        <taxon>Bacteria</taxon>
        <taxon>Pseudomonadati</taxon>
        <taxon>Pseudomonadota</taxon>
        <taxon>Alphaproteobacteria</taxon>
        <taxon>Rhodobacterales</taxon>
        <taxon>Roseobacteraceae</taxon>
        <taxon>Thalassovita</taxon>
    </lineage>
</organism>
<dbReference type="PANTHER" id="PTHR47359:SF3">
    <property type="entry name" value="NLP_P60 DOMAIN-CONTAINING PROTEIN-RELATED"/>
    <property type="match status" value="1"/>
</dbReference>
<evidence type="ECO:0000256" key="3">
    <source>
        <dbReference type="ARBA" id="ARBA00022801"/>
    </source>
</evidence>
<keyword evidence="8" id="KW-1185">Reference proteome</keyword>
<evidence type="ECO:0000256" key="2">
    <source>
        <dbReference type="ARBA" id="ARBA00022670"/>
    </source>
</evidence>
<keyword evidence="3 7" id="KW-0378">Hydrolase</keyword>
<dbReference type="InterPro" id="IPR000064">
    <property type="entry name" value="NLP_P60_dom"/>
</dbReference>
<comment type="similarity">
    <text evidence="1">Belongs to the peptidase C40 family.</text>
</comment>
<dbReference type="InterPro" id="IPR051794">
    <property type="entry name" value="PG_Endopeptidase_C40"/>
</dbReference>
<dbReference type="InterPro" id="IPR038765">
    <property type="entry name" value="Papain-like_cys_pep_sf"/>
</dbReference>
<dbReference type="Pfam" id="PF00877">
    <property type="entry name" value="NLPC_P60"/>
    <property type="match status" value="1"/>
</dbReference>
<dbReference type="Proteomes" id="UP000051086">
    <property type="component" value="Unassembled WGS sequence"/>
</dbReference>
<dbReference type="EMBL" id="CYSB01000028">
    <property type="protein sequence ID" value="CUH67088.1"/>
    <property type="molecule type" value="Genomic_DNA"/>
</dbReference>
<keyword evidence="2" id="KW-0645">Protease</keyword>
<dbReference type="AlphaFoldDB" id="A0A0P1G498"/>
<dbReference type="InterPro" id="IPR041382">
    <property type="entry name" value="SH3_16"/>
</dbReference>
<evidence type="ECO:0000313" key="8">
    <source>
        <dbReference type="Proteomes" id="UP000051086"/>
    </source>
</evidence>
<dbReference type="EMBL" id="CYSC01000016">
    <property type="protein sequence ID" value="CUH71065.1"/>
    <property type="molecule type" value="Genomic_DNA"/>
</dbReference>
<dbReference type="GO" id="GO:0008234">
    <property type="term" value="F:cysteine-type peptidase activity"/>
    <property type="evidence" value="ECO:0007669"/>
    <property type="project" value="UniProtKB-KW"/>
</dbReference>
<evidence type="ECO:0000256" key="1">
    <source>
        <dbReference type="ARBA" id="ARBA00007074"/>
    </source>
</evidence>
<evidence type="ECO:0000259" key="5">
    <source>
        <dbReference type="PROSITE" id="PS51935"/>
    </source>
</evidence>
<gene>
    <name evidence="6" type="ORF">TL5118_02041</name>
    <name evidence="7" type="ORF">TL5120_00845</name>
</gene>
<dbReference type="EC" id="3.4.22.-" evidence="7"/>
<dbReference type="PROSITE" id="PS51935">
    <property type="entry name" value="NLPC_P60"/>
    <property type="match status" value="1"/>
</dbReference>
<evidence type="ECO:0000313" key="7">
    <source>
        <dbReference type="EMBL" id="CUH71065.1"/>
    </source>
</evidence>
<keyword evidence="4" id="KW-0788">Thiol protease</keyword>
<dbReference type="Pfam" id="PF18348">
    <property type="entry name" value="SH3_16"/>
    <property type="match status" value="1"/>
</dbReference>
<feature type="domain" description="NlpC/P60" evidence="5">
    <location>
        <begin position="155"/>
        <end position="279"/>
    </location>
</feature>
<name>A0A0P1G498_9RHOB</name>
<evidence type="ECO:0000256" key="4">
    <source>
        <dbReference type="ARBA" id="ARBA00022807"/>
    </source>
</evidence>
<dbReference type="RefSeq" id="WP_058242385.1">
    <property type="nucleotide sequence ID" value="NZ_CYSB01000028.1"/>
</dbReference>
<evidence type="ECO:0000313" key="6">
    <source>
        <dbReference type="EMBL" id="CUH67088.1"/>
    </source>
</evidence>
<dbReference type="SUPFAM" id="SSF54001">
    <property type="entry name" value="Cysteine proteinases"/>
    <property type="match status" value="1"/>
</dbReference>
<evidence type="ECO:0000313" key="9">
    <source>
        <dbReference type="Proteomes" id="UP000051887"/>
    </source>
</evidence>
<dbReference type="GO" id="GO:0006508">
    <property type="term" value="P:proteolysis"/>
    <property type="evidence" value="ECO:0007669"/>
    <property type="project" value="UniProtKB-KW"/>
</dbReference>
<proteinExistence type="inferred from homology"/>
<sequence length="286" mass="31304">MTALTKDRRQLPANARVAASKLKGLIDAPRFVEGDTRIVARPVVDLLNAPLGRRERQLVLGEPVMRYETRDGWCFVQSLRDGYVGYVQAQDLEDRRAPTHRVIAKSTHIYSEPNFKSRERMALSLGSGLSARGQENGFLVVADGFVPLIHLRDAGARDHDLLMVAERYLGTPYLWGGNSIWGIDCSGLVQAACLSCGIDCPGDSDQQEAELGRALPEGTQPRKGDLLFWKGHVALVAGKNRILHANAGSMTTTYENMDVAIARIIAAGDGPVTSHKRLPRLKKPAV</sequence>
<accession>A0A0P1G498</accession>
<protein>
    <submittedName>
        <fullName evidence="7">Dipeptidyl-peptidase 6</fullName>
        <ecNumber evidence="7">3.4.22.-</ecNumber>
    </submittedName>
</protein>
<dbReference type="Gene3D" id="3.90.1720.10">
    <property type="entry name" value="endopeptidase domain like (from Nostoc punctiforme)"/>
    <property type="match status" value="1"/>
</dbReference>
<reference evidence="6 8" key="1">
    <citation type="submission" date="2015-09" db="EMBL/GenBank/DDBJ databases">
        <authorList>
            <person name="Rodrigo-Torres L."/>
            <person name="Arahal D.R."/>
        </authorList>
    </citation>
    <scope>NUCLEOTIDE SEQUENCE [LARGE SCALE GENOMIC DNA]</scope>
    <source>
        <strain evidence="6 8">CECT 5118</strain>
    </source>
</reference>